<sequence length="566" mass="63427">MKRKYSHRNILKPAALALICLSAMVWTGCKKDLNLVSKDTITDATFWKTGADFKLAANNLYSGLDRFGEEDTESDIAFNTPDPVSNGNLQPSETSSTWTSSYSNIRSANNILEKGAGMTDADIKKYVAEAKFFRAWYYWKLLRIYGGVPLITRVLSSDDPDLFAARSTRTQTADLILKDLDEAKNDLPVQADLSSPDIGRITRGAALALAARVALFEGTWQKSRSGADAAKYLDAAVTASLAIINSGTYSLYTGSGAQSYRYLFLEAGDDSKESILDRRYARNILGHDAPYMYDQDGYNPTRKMVDMYLDKNGLPISSPGSVFQGYATFTSEFQDRDPRMTQTMIIPGTLTNRVFFPVSKVANWPDAPQRNFNTGYILYKYMSEDPVANNSGREGDNSLFDYDRHLIRYAEVLLIYAEAIFEKNGSISDNDLNISVNKLRDRVAMPHITNGFVGANNLDMRTEIRRERTVELTLEGFRYDDIRRWKTAETELPQDVKGIKISGTSWATRAPYNDPSYAGKVDANGFLIAERSRKFDPAKDYLQPLPTKEVAFYQASGHTLEQNPGW</sequence>
<feature type="region of interest" description="Disordered" evidence="6">
    <location>
        <begin position="75"/>
        <end position="100"/>
    </location>
</feature>
<protein>
    <submittedName>
        <fullName evidence="10">Starch-binding associating with outer membrane</fullName>
    </submittedName>
</protein>
<dbReference type="Proteomes" id="UP000320300">
    <property type="component" value="Unassembled WGS sequence"/>
</dbReference>
<accession>A0A521CV37</accession>
<keyword evidence="5" id="KW-0998">Cell outer membrane</keyword>
<evidence type="ECO:0000256" key="1">
    <source>
        <dbReference type="ARBA" id="ARBA00004442"/>
    </source>
</evidence>
<feature type="compositionally biased region" description="Polar residues" evidence="6">
    <location>
        <begin position="82"/>
        <end position="91"/>
    </location>
</feature>
<dbReference type="GO" id="GO:0009279">
    <property type="term" value="C:cell outer membrane"/>
    <property type="evidence" value="ECO:0007669"/>
    <property type="project" value="UniProtKB-SubCell"/>
</dbReference>
<keyword evidence="11" id="KW-1185">Reference proteome</keyword>
<dbReference type="SUPFAM" id="SSF48452">
    <property type="entry name" value="TPR-like"/>
    <property type="match status" value="1"/>
</dbReference>
<evidence type="ECO:0000313" key="10">
    <source>
        <dbReference type="EMBL" id="SMO62520.1"/>
    </source>
</evidence>
<dbReference type="InterPro" id="IPR033985">
    <property type="entry name" value="SusD-like_N"/>
</dbReference>
<feature type="chain" id="PRO_5022218610" evidence="7">
    <location>
        <begin position="28"/>
        <end position="566"/>
    </location>
</feature>
<evidence type="ECO:0000256" key="5">
    <source>
        <dbReference type="ARBA" id="ARBA00023237"/>
    </source>
</evidence>
<evidence type="ECO:0000256" key="7">
    <source>
        <dbReference type="SAM" id="SignalP"/>
    </source>
</evidence>
<evidence type="ECO:0000256" key="3">
    <source>
        <dbReference type="ARBA" id="ARBA00022729"/>
    </source>
</evidence>
<gene>
    <name evidence="10" type="ORF">SAMN06265348_104178</name>
</gene>
<dbReference type="AlphaFoldDB" id="A0A521CV37"/>
<comment type="subcellular location">
    <subcellularLocation>
        <location evidence="1">Cell outer membrane</location>
    </subcellularLocation>
</comment>
<keyword evidence="3 7" id="KW-0732">Signal</keyword>
<dbReference type="PROSITE" id="PS51257">
    <property type="entry name" value="PROKAR_LIPOPROTEIN"/>
    <property type="match status" value="1"/>
</dbReference>
<evidence type="ECO:0000256" key="4">
    <source>
        <dbReference type="ARBA" id="ARBA00023136"/>
    </source>
</evidence>
<dbReference type="InterPro" id="IPR012944">
    <property type="entry name" value="SusD_RagB_dom"/>
</dbReference>
<dbReference type="RefSeq" id="WP_185960436.1">
    <property type="nucleotide sequence ID" value="NZ_CBCSJO010000001.1"/>
</dbReference>
<dbReference type="InterPro" id="IPR011990">
    <property type="entry name" value="TPR-like_helical_dom_sf"/>
</dbReference>
<comment type="similarity">
    <text evidence="2">Belongs to the SusD family.</text>
</comment>
<feature type="domain" description="RagB/SusD" evidence="8">
    <location>
        <begin position="273"/>
        <end position="566"/>
    </location>
</feature>
<feature type="signal peptide" evidence="7">
    <location>
        <begin position="1"/>
        <end position="27"/>
    </location>
</feature>
<dbReference type="Pfam" id="PF14322">
    <property type="entry name" value="SusD-like_3"/>
    <property type="match status" value="1"/>
</dbReference>
<evidence type="ECO:0000259" key="8">
    <source>
        <dbReference type="Pfam" id="PF07980"/>
    </source>
</evidence>
<feature type="domain" description="SusD-like N-terminal" evidence="9">
    <location>
        <begin position="94"/>
        <end position="215"/>
    </location>
</feature>
<proteinExistence type="inferred from homology"/>
<evidence type="ECO:0000256" key="2">
    <source>
        <dbReference type="ARBA" id="ARBA00006275"/>
    </source>
</evidence>
<evidence type="ECO:0000259" key="9">
    <source>
        <dbReference type="Pfam" id="PF14322"/>
    </source>
</evidence>
<dbReference type="Gene3D" id="1.25.40.390">
    <property type="match status" value="1"/>
</dbReference>
<dbReference type="Pfam" id="PF07980">
    <property type="entry name" value="SusD_RagB"/>
    <property type="match status" value="1"/>
</dbReference>
<reference evidence="10 11" key="1">
    <citation type="submission" date="2017-05" db="EMBL/GenBank/DDBJ databases">
        <authorList>
            <person name="Varghese N."/>
            <person name="Submissions S."/>
        </authorList>
    </citation>
    <scope>NUCLEOTIDE SEQUENCE [LARGE SCALE GENOMIC DNA]</scope>
    <source>
        <strain evidence="10 11">DSM 19036</strain>
    </source>
</reference>
<organism evidence="10 11">
    <name type="scientific">Pedobacter westerhofensis</name>
    <dbReference type="NCBI Taxonomy" id="425512"/>
    <lineage>
        <taxon>Bacteria</taxon>
        <taxon>Pseudomonadati</taxon>
        <taxon>Bacteroidota</taxon>
        <taxon>Sphingobacteriia</taxon>
        <taxon>Sphingobacteriales</taxon>
        <taxon>Sphingobacteriaceae</taxon>
        <taxon>Pedobacter</taxon>
    </lineage>
</organism>
<name>A0A521CV37_9SPHI</name>
<dbReference type="EMBL" id="FXTN01000004">
    <property type="protein sequence ID" value="SMO62520.1"/>
    <property type="molecule type" value="Genomic_DNA"/>
</dbReference>
<evidence type="ECO:0000313" key="11">
    <source>
        <dbReference type="Proteomes" id="UP000320300"/>
    </source>
</evidence>
<keyword evidence="4" id="KW-0472">Membrane</keyword>
<evidence type="ECO:0000256" key="6">
    <source>
        <dbReference type="SAM" id="MobiDB-lite"/>
    </source>
</evidence>